<evidence type="ECO:0000313" key="2">
    <source>
        <dbReference type="EMBL" id="SFV50168.1"/>
    </source>
</evidence>
<dbReference type="InterPro" id="IPR000836">
    <property type="entry name" value="PRTase_dom"/>
</dbReference>
<dbReference type="CDD" id="cd06223">
    <property type="entry name" value="PRTases_typeI"/>
    <property type="match status" value="1"/>
</dbReference>
<dbReference type="Gene3D" id="3.30.1310.20">
    <property type="entry name" value="PRTase-like"/>
    <property type="match status" value="1"/>
</dbReference>
<dbReference type="EMBL" id="FPHD01000007">
    <property type="protein sequence ID" value="SFV50168.1"/>
    <property type="molecule type" value="Genomic_DNA"/>
</dbReference>
<accession>A0A1W1B9R7</accession>
<dbReference type="Gene3D" id="3.40.50.2020">
    <property type="match status" value="1"/>
</dbReference>
<evidence type="ECO:0000259" key="1">
    <source>
        <dbReference type="Pfam" id="PF00156"/>
    </source>
</evidence>
<reference evidence="2" key="1">
    <citation type="submission" date="2016-10" db="EMBL/GenBank/DDBJ databases">
        <authorList>
            <person name="de Groot N.N."/>
        </authorList>
    </citation>
    <scope>NUCLEOTIDE SEQUENCE</scope>
</reference>
<protein>
    <recommendedName>
        <fullName evidence="1">Phosphoribosyltransferase domain-containing protein</fullName>
    </recommendedName>
</protein>
<dbReference type="Pfam" id="PF00156">
    <property type="entry name" value="Pribosyltran"/>
    <property type="match status" value="1"/>
</dbReference>
<dbReference type="SUPFAM" id="SSF53271">
    <property type="entry name" value="PRTase-like"/>
    <property type="match status" value="1"/>
</dbReference>
<organism evidence="2">
    <name type="scientific">hydrothermal vent metagenome</name>
    <dbReference type="NCBI Taxonomy" id="652676"/>
    <lineage>
        <taxon>unclassified sequences</taxon>
        <taxon>metagenomes</taxon>
        <taxon>ecological metagenomes</taxon>
    </lineage>
</organism>
<gene>
    <name evidence="2" type="ORF">MNB_SV-8-422</name>
</gene>
<sequence>MPSDLNHNYYFKNNEDAAKKLIETLPLGLLQDNETVIIAVSEGGVYFADQIAKKVHAQMDILLTEPILAPNNPELPIAMVSETEEVVMHKALIDAFGINEDYVYSEAERKYDEEILGYVYQYRKGKDLVSLKGKYVVLVDECIETGLTMMVALKSAIEKEAKNIYIATPILDRTVYQNLLTVCDGVFCPHKIKDYISIEYYYENFSALEFEEIREIIKQYEIKNKNVERKTVS</sequence>
<dbReference type="AlphaFoldDB" id="A0A1W1B9R7"/>
<dbReference type="InterPro" id="IPR029057">
    <property type="entry name" value="PRTase-like"/>
</dbReference>
<feature type="domain" description="Phosphoribosyltransferase" evidence="1">
    <location>
        <begin position="11"/>
        <end position="190"/>
    </location>
</feature>
<name>A0A1W1B9R7_9ZZZZ</name>
<proteinExistence type="predicted"/>